<evidence type="ECO:0000259" key="1">
    <source>
        <dbReference type="Pfam" id="PF22614"/>
    </source>
</evidence>
<gene>
    <name evidence="2" type="ORF">Glove_212g153</name>
</gene>
<name>A0A397INB2_9GLOM</name>
<proteinExistence type="predicted"/>
<organism evidence="2 3">
    <name type="scientific">Diversispora epigaea</name>
    <dbReference type="NCBI Taxonomy" id="1348612"/>
    <lineage>
        <taxon>Eukaryota</taxon>
        <taxon>Fungi</taxon>
        <taxon>Fungi incertae sedis</taxon>
        <taxon>Mucoromycota</taxon>
        <taxon>Glomeromycotina</taxon>
        <taxon>Glomeromycetes</taxon>
        <taxon>Diversisporales</taxon>
        <taxon>Diversisporaceae</taxon>
        <taxon>Diversispora</taxon>
    </lineage>
</organism>
<dbReference type="OrthoDB" id="415460at2759"/>
<evidence type="ECO:0000313" key="2">
    <source>
        <dbReference type="EMBL" id="RHZ75708.1"/>
    </source>
</evidence>
<dbReference type="GO" id="GO:0006813">
    <property type="term" value="P:potassium ion transport"/>
    <property type="evidence" value="ECO:0007669"/>
    <property type="project" value="InterPro"/>
</dbReference>
<comment type="caution">
    <text evidence="2">The sequence shown here is derived from an EMBL/GenBank/DDBJ whole genome shotgun (WGS) entry which is preliminary data.</text>
</comment>
<dbReference type="Pfam" id="PF22614">
    <property type="entry name" value="Slo-like_RCK"/>
    <property type="match status" value="1"/>
</dbReference>
<dbReference type="InterPro" id="IPR003148">
    <property type="entry name" value="RCK_N"/>
</dbReference>
<dbReference type="EMBL" id="PQFF01000197">
    <property type="protein sequence ID" value="RHZ75708.1"/>
    <property type="molecule type" value="Genomic_DNA"/>
</dbReference>
<feature type="domain" description="RCK N-terminal" evidence="1">
    <location>
        <begin position="6"/>
        <end position="68"/>
    </location>
</feature>
<accession>A0A397INB2</accession>
<evidence type="ECO:0000313" key="3">
    <source>
        <dbReference type="Proteomes" id="UP000266861"/>
    </source>
</evidence>
<sequence length="75" mass="8784">MSCNHKSHLDKITPVMILSPARTSRNQWKILSRFDHVYFVEGNPMTREGLENGQVRYAKQTVILTDSTRIPMYKF</sequence>
<dbReference type="AlphaFoldDB" id="A0A397INB2"/>
<dbReference type="Proteomes" id="UP000266861">
    <property type="component" value="Unassembled WGS sequence"/>
</dbReference>
<keyword evidence="3" id="KW-1185">Reference proteome</keyword>
<protein>
    <recommendedName>
        <fullName evidence="1">RCK N-terminal domain-containing protein</fullName>
    </recommendedName>
</protein>
<reference evidence="2 3" key="1">
    <citation type="submission" date="2018-08" db="EMBL/GenBank/DDBJ databases">
        <title>Genome and evolution of the arbuscular mycorrhizal fungus Diversispora epigaea (formerly Glomus versiforme) and its bacterial endosymbionts.</title>
        <authorList>
            <person name="Sun X."/>
            <person name="Fei Z."/>
            <person name="Harrison M."/>
        </authorList>
    </citation>
    <scope>NUCLEOTIDE SEQUENCE [LARGE SCALE GENOMIC DNA]</scope>
    <source>
        <strain evidence="2 3">IT104</strain>
    </source>
</reference>